<accession>A0A3M3XA02</accession>
<dbReference type="Proteomes" id="UP000274541">
    <property type="component" value="Unassembled WGS sequence"/>
</dbReference>
<evidence type="ECO:0000313" key="1">
    <source>
        <dbReference type="EMBL" id="RMO66755.1"/>
    </source>
</evidence>
<feature type="non-terminal residue" evidence="1">
    <location>
        <position position="88"/>
    </location>
</feature>
<sequence>MVPVMLIAMRLPASEGTSLSSAYAVATRLVASRVSTRVRPIACRRLVFGVGTASGIRVAPLAQENNPDQQCTGHAQNRALRLAMARGP</sequence>
<reference evidence="1 2" key="1">
    <citation type="submission" date="2018-08" db="EMBL/GenBank/DDBJ databases">
        <title>Recombination of ecologically and evolutionarily significant loci maintains genetic cohesion in the Pseudomonas syringae species complex.</title>
        <authorList>
            <person name="Dillon M."/>
            <person name="Thakur S."/>
            <person name="Almeida R.N.D."/>
            <person name="Weir B.S."/>
            <person name="Guttman D.S."/>
        </authorList>
    </citation>
    <scope>NUCLEOTIDE SEQUENCE [LARGE SCALE GENOMIC DNA]</scope>
    <source>
        <strain evidence="1 2">ICMP 4388</strain>
    </source>
</reference>
<proteinExistence type="predicted"/>
<name>A0A3M3XA02_PSEAP</name>
<comment type="caution">
    <text evidence="1">The sequence shown here is derived from an EMBL/GenBank/DDBJ whole genome shotgun (WGS) entry which is preliminary data.</text>
</comment>
<evidence type="ECO:0000313" key="2">
    <source>
        <dbReference type="Proteomes" id="UP000274541"/>
    </source>
</evidence>
<dbReference type="EMBL" id="RBPX01000146">
    <property type="protein sequence ID" value="RMO66755.1"/>
    <property type="molecule type" value="Genomic_DNA"/>
</dbReference>
<gene>
    <name evidence="1" type="ORF">ALQ37_102643</name>
</gene>
<dbReference type="AlphaFoldDB" id="A0A3M3XA02"/>
<protein>
    <submittedName>
        <fullName evidence="1">Uncharacterized protein</fullName>
    </submittedName>
</protein>
<organism evidence="1 2">
    <name type="scientific">Pseudomonas syringae pv. aptata</name>
    <dbReference type="NCBI Taxonomy" id="83167"/>
    <lineage>
        <taxon>Bacteria</taxon>
        <taxon>Pseudomonadati</taxon>
        <taxon>Pseudomonadota</taxon>
        <taxon>Gammaproteobacteria</taxon>
        <taxon>Pseudomonadales</taxon>
        <taxon>Pseudomonadaceae</taxon>
        <taxon>Pseudomonas</taxon>
        <taxon>Pseudomonas syringae</taxon>
    </lineage>
</organism>